<keyword evidence="3" id="KW-1185">Reference proteome</keyword>
<dbReference type="EMBL" id="BAUW01000113">
    <property type="protein sequence ID" value="GAE47981.1"/>
    <property type="molecule type" value="Genomic_DNA"/>
</dbReference>
<dbReference type="AlphaFoldDB" id="W4RUL4"/>
<keyword evidence="1" id="KW-0812">Transmembrane</keyword>
<evidence type="ECO:0000313" key="3">
    <source>
        <dbReference type="Proteomes" id="UP000018949"/>
    </source>
</evidence>
<comment type="caution">
    <text evidence="2">The sequence shown here is derived from an EMBL/GenBank/DDBJ whole genome shotgun (WGS) entry which is preliminary data.</text>
</comment>
<keyword evidence="1" id="KW-1133">Transmembrane helix</keyword>
<evidence type="ECO:0000313" key="2">
    <source>
        <dbReference type="EMBL" id="GAE47981.1"/>
    </source>
</evidence>
<organism evidence="2 3">
    <name type="scientific">Mesobacillus boroniphilus JCM 21738</name>
    <dbReference type="NCBI Taxonomy" id="1294265"/>
    <lineage>
        <taxon>Bacteria</taxon>
        <taxon>Bacillati</taxon>
        <taxon>Bacillota</taxon>
        <taxon>Bacilli</taxon>
        <taxon>Bacillales</taxon>
        <taxon>Bacillaceae</taxon>
        <taxon>Mesobacillus</taxon>
    </lineage>
</organism>
<feature type="transmembrane region" description="Helical" evidence="1">
    <location>
        <begin position="6"/>
        <end position="23"/>
    </location>
</feature>
<proteinExistence type="predicted"/>
<accession>W4RUL4</accession>
<reference evidence="2 3" key="1">
    <citation type="submission" date="2013-12" db="EMBL/GenBank/DDBJ databases">
        <title>NBRP : Genome information of microbial organism related human and environment.</title>
        <authorList>
            <person name="Hattori M."/>
            <person name="Oshima K."/>
            <person name="Inaba H."/>
            <person name="Suda W."/>
            <person name="Sakamoto M."/>
            <person name="Iino T."/>
            <person name="Kitahara M."/>
            <person name="Oshida Y."/>
            <person name="Iida T."/>
            <person name="Kudo T."/>
            <person name="Itoh T."/>
            <person name="Ahmed I."/>
            <person name="Ohkuma M."/>
        </authorList>
    </citation>
    <scope>NUCLEOTIDE SEQUENCE [LARGE SCALE GENOMIC DNA]</scope>
    <source>
        <strain evidence="2 3">JCM 21738</strain>
    </source>
</reference>
<name>W4RUL4_9BACI</name>
<protein>
    <submittedName>
        <fullName evidence="2">Uncharacterized protein</fullName>
    </submittedName>
</protein>
<dbReference type="Proteomes" id="UP000018949">
    <property type="component" value="Unassembled WGS sequence"/>
</dbReference>
<sequence length="108" mass="12347">MLIPAIFLYIILIASSFPPTLILKDNSNKRKIILGYGKNSMDVFPDLGCLRTNSQERHGILSELAVTSDNFPKLNRRFGRTWCQFGQIHAVEPAFWPNLVRLRTNSRS</sequence>
<evidence type="ECO:0000256" key="1">
    <source>
        <dbReference type="SAM" id="Phobius"/>
    </source>
</evidence>
<keyword evidence="1" id="KW-0472">Membrane</keyword>
<gene>
    <name evidence="2" type="ORF">JCM21738_5029</name>
</gene>